<reference evidence="3 4" key="1">
    <citation type="submission" date="2020-05" db="EMBL/GenBank/DDBJ databases">
        <title>Distinct polysaccharide utilization as determinants for interspecies competition between intestinal Prevotella spp.</title>
        <authorList>
            <person name="Galvez E.J.C."/>
            <person name="Iljazovic A."/>
            <person name="Strowig T."/>
        </authorList>
    </citation>
    <scope>NUCLEOTIDE SEQUENCE [LARGE SCALE GENOMIC DNA]</scope>
    <source>
        <strain evidence="3 4">PROD</strain>
    </source>
</reference>
<organism evidence="3 4">
    <name type="scientific">Xylanibacter rodentium</name>
    <dbReference type="NCBI Taxonomy" id="2736289"/>
    <lineage>
        <taxon>Bacteria</taxon>
        <taxon>Pseudomonadati</taxon>
        <taxon>Bacteroidota</taxon>
        <taxon>Bacteroidia</taxon>
        <taxon>Bacteroidales</taxon>
        <taxon>Prevotellaceae</taxon>
        <taxon>Xylanibacter</taxon>
    </lineage>
</organism>
<dbReference type="PANTHER" id="PTHR14969">
    <property type="entry name" value="SPHINGOSINE-1-PHOSPHATE PHOSPHOHYDROLASE"/>
    <property type="match status" value="1"/>
</dbReference>
<feature type="domain" description="Phosphatidic acid phosphatase type 2/haloperoxidase" evidence="2">
    <location>
        <begin position="62"/>
        <end position="178"/>
    </location>
</feature>
<feature type="transmembrane region" description="Helical" evidence="1">
    <location>
        <begin position="28"/>
        <end position="50"/>
    </location>
</feature>
<name>A0ABX2AT83_9BACT</name>
<feature type="transmembrane region" description="Helical" evidence="1">
    <location>
        <begin position="159"/>
        <end position="182"/>
    </location>
</feature>
<evidence type="ECO:0000313" key="3">
    <source>
        <dbReference type="EMBL" id="NPE12873.1"/>
    </source>
</evidence>
<comment type="caution">
    <text evidence="3">The sequence shown here is derived from an EMBL/GenBank/DDBJ whole genome shotgun (WGS) entry which is preliminary data.</text>
</comment>
<dbReference type="InterPro" id="IPR000326">
    <property type="entry name" value="PAP2/HPO"/>
</dbReference>
<proteinExistence type="predicted"/>
<evidence type="ECO:0000313" key="4">
    <source>
        <dbReference type="Proteomes" id="UP001193734"/>
    </source>
</evidence>
<dbReference type="CDD" id="cd03395">
    <property type="entry name" value="PAP2_like_4"/>
    <property type="match status" value="1"/>
</dbReference>
<dbReference type="EMBL" id="JABKKE010000001">
    <property type="protein sequence ID" value="NPE12873.1"/>
    <property type="molecule type" value="Genomic_DNA"/>
</dbReference>
<feature type="transmembrane region" description="Helical" evidence="1">
    <location>
        <begin position="59"/>
        <end position="76"/>
    </location>
</feature>
<dbReference type="Pfam" id="PF01569">
    <property type="entry name" value="PAP2"/>
    <property type="match status" value="1"/>
</dbReference>
<keyword evidence="4" id="KW-1185">Reference proteome</keyword>
<feature type="transmembrane region" description="Helical" evidence="1">
    <location>
        <begin position="202"/>
        <end position="225"/>
    </location>
</feature>
<evidence type="ECO:0000256" key="1">
    <source>
        <dbReference type="SAM" id="Phobius"/>
    </source>
</evidence>
<dbReference type="InterPro" id="IPR036938">
    <property type="entry name" value="PAP2/HPO_sf"/>
</dbReference>
<dbReference type="RefSeq" id="WP_172173586.1">
    <property type="nucleotide sequence ID" value="NZ_CASGIA010000011.1"/>
</dbReference>
<accession>A0ABX2AT83</accession>
<sequence length="232" mass="25637">MDWSSLIQIDKQLLLAVNGSESLFIDGLAVALTTAATWIPLYLALFFLVLRNNESMKQILLIVGCAALCVVLAGTVDDSIVKPAVARLRPTHDLQIGMSVDVVDGYRGGRYGFFSAHAANTFSIAVFFSLLVRNGILSFLLVLWSLINCWTRMYLGVHFPGDILCGLIWGGLVGLSVYYVYYKINVRISAGMKFISSQYTSTGYQLIDIDVVINVLFLTFVYTLIRACLVLL</sequence>
<dbReference type="SUPFAM" id="SSF48317">
    <property type="entry name" value="Acid phosphatase/Vanadium-dependent haloperoxidase"/>
    <property type="match status" value="1"/>
</dbReference>
<protein>
    <submittedName>
        <fullName evidence="3">Phosphatase PAP2 family protein</fullName>
    </submittedName>
</protein>
<dbReference type="SMART" id="SM00014">
    <property type="entry name" value="acidPPc"/>
    <property type="match status" value="1"/>
</dbReference>
<dbReference type="GeneID" id="82156281"/>
<keyword evidence="1" id="KW-0812">Transmembrane</keyword>
<gene>
    <name evidence="3" type="ORF">HPS55_00735</name>
</gene>
<dbReference type="Proteomes" id="UP001193734">
    <property type="component" value="Unassembled WGS sequence"/>
</dbReference>
<evidence type="ECO:0000259" key="2">
    <source>
        <dbReference type="SMART" id="SM00014"/>
    </source>
</evidence>
<keyword evidence="1" id="KW-1133">Transmembrane helix</keyword>
<dbReference type="Gene3D" id="1.20.144.10">
    <property type="entry name" value="Phosphatidic acid phosphatase type 2/haloperoxidase"/>
    <property type="match status" value="1"/>
</dbReference>
<keyword evidence="1" id="KW-0472">Membrane</keyword>
<dbReference type="PANTHER" id="PTHR14969:SF13">
    <property type="entry name" value="AT30094P"/>
    <property type="match status" value="1"/>
</dbReference>